<keyword evidence="4" id="KW-1185">Reference proteome</keyword>
<proteinExistence type="predicted"/>
<evidence type="ECO:0000256" key="2">
    <source>
        <dbReference type="SAM" id="MobiDB-lite"/>
    </source>
</evidence>
<dbReference type="Pfam" id="PF24414">
    <property type="entry name" value="DUF7547"/>
    <property type="match status" value="1"/>
</dbReference>
<protein>
    <submittedName>
        <fullName evidence="3">Uncharacterized protein</fullName>
    </submittedName>
</protein>
<dbReference type="STRING" id="1095778.SAMN04489842_1469"/>
<evidence type="ECO:0000313" key="4">
    <source>
        <dbReference type="Proteomes" id="UP000198848"/>
    </source>
</evidence>
<feature type="coiled-coil region" evidence="1">
    <location>
        <begin position="5"/>
        <end position="32"/>
    </location>
</feature>
<dbReference type="AlphaFoldDB" id="A0A1H1CNB5"/>
<evidence type="ECO:0000313" key="3">
    <source>
        <dbReference type="EMBL" id="SDQ65672.1"/>
    </source>
</evidence>
<feature type="compositionally biased region" description="Acidic residues" evidence="2">
    <location>
        <begin position="211"/>
        <end position="265"/>
    </location>
</feature>
<dbReference type="OrthoDB" id="157587at2157"/>
<dbReference type="EMBL" id="FNLC01000001">
    <property type="protein sequence ID" value="SDQ65672.1"/>
    <property type="molecule type" value="Genomic_DNA"/>
</dbReference>
<reference evidence="4" key="1">
    <citation type="submission" date="2016-10" db="EMBL/GenBank/DDBJ databases">
        <authorList>
            <person name="Varghese N."/>
            <person name="Submissions S."/>
        </authorList>
    </citation>
    <scope>NUCLEOTIDE SEQUENCE [LARGE SCALE GENOMIC DNA]</scope>
    <source>
        <strain evidence="4">DSM 24767</strain>
    </source>
</reference>
<dbReference type="InterPro" id="IPR055969">
    <property type="entry name" value="DUF7547"/>
</dbReference>
<feature type="compositionally biased region" description="Acidic residues" evidence="2">
    <location>
        <begin position="175"/>
        <end position="203"/>
    </location>
</feature>
<accession>A0A1H1CNB5</accession>
<feature type="compositionally biased region" description="Basic and acidic residues" evidence="2">
    <location>
        <begin position="137"/>
        <end position="154"/>
    </location>
</feature>
<evidence type="ECO:0000256" key="1">
    <source>
        <dbReference type="SAM" id="Coils"/>
    </source>
</evidence>
<gene>
    <name evidence="3" type="ORF">SAMN04489842_1469</name>
</gene>
<sequence length="265" mass="29271">MADNDDELAEAVRELTRTIDELRRELESERSRRGPRLRPPTPRELLAFTDDVALPAVLSVLEASVRALETFQRGLELVRTEREVRDRTNEAAATTSDRADQFRRTTLSRLDTVLEELQRAASEGALPADDEARDLLSEARRLRDEVDDRLRAETDEVETPDEPTGWQGDETVSIDIEEGTPPEPDSSDEPDEPDPSVDVEAELETLKDQYGPEEESSDGPAADETDGNPDSSDTDGDREDSSEESGADANDENGDSSPDDGSDEN</sequence>
<organism evidence="3 4">
    <name type="scientific">Natronobacterium texcoconense</name>
    <dbReference type="NCBI Taxonomy" id="1095778"/>
    <lineage>
        <taxon>Archaea</taxon>
        <taxon>Methanobacteriati</taxon>
        <taxon>Methanobacteriota</taxon>
        <taxon>Stenosarchaea group</taxon>
        <taxon>Halobacteria</taxon>
        <taxon>Halobacteriales</taxon>
        <taxon>Natrialbaceae</taxon>
        <taxon>Natronobacterium</taxon>
    </lineage>
</organism>
<keyword evidence="1" id="KW-0175">Coiled coil</keyword>
<feature type="region of interest" description="Disordered" evidence="2">
    <location>
        <begin position="137"/>
        <end position="265"/>
    </location>
</feature>
<dbReference type="Proteomes" id="UP000198848">
    <property type="component" value="Unassembled WGS sequence"/>
</dbReference>
<name>A0A1H1CNB5_NATTX</name>
<dbReference type="RefSeq" id="WP_090379398.1">
    <property type="nucleotide sequence ID" value="NZ_FNLC01000001.1"/>
</dbReference>